<evidence type="ECO:0000313" key="17">
    <source>
        <dbReference type="EMBL" id="AKV74416.1"/>
    </source>
</evidence>
<dbReference type="GO" id="GO:0030955">
    <property type="term" value="F:potassium ion binding"/>
    <property type="evidence" value="ECO:0007669"/>
    <property type="project" value="UniProtKB-UniRule"/>
</dbReference>
<evidence type="ECO:0000313" key="24">
    <source>
        <dbReference type="Proteomes" id="UP000061362"/>
    </source>
</evidence>
<keyword evidence="10 13" id="KW-0324">Glycolysis</keyword>
<dbReference type="SUPFAM" id="SSF50800">
    <property type="entry name" value="PK beta-barrel domain-like"/>
    <property type="match status" value="1"/>
</dbReference>
<dbReference type="OMA" id="RVHHIGE"/>
<dbReference type="Proteomes" id="UP000029084">
    <property type="component" value="Chromosome"/>
</dbReference>
<sequence length="445" mass="48556">MTRRTKIVVTLGPSTEGLIPKLKDKVDIFRVNLAHGDYDSHARYFELLRSGAPDSSILADLPGPKLRVGDIGKMELTMGQEVLFSPDEGIVVQEPLFYRSVKPGSIILLADGLIKIRIKEVSGDQVRGIVLTPGTLTSRKGINIPDMALDSGLTENDFKLMEEALSLGADYVGLSFVLSENDVMKAKEKIQGRAWIISKIEKGQAVQRLFRIVEESDGVMVARGDLGVEIGLENLPYVQRKIIRISKQLGKPVILATQVLESMVSNPLPSRAEVIDIANSVYQGVDAIMLSDETAVGKYPVEAVQYLDQIISSSEDKVKPLSPSPMRSPDDAVAYASSSLSELSKSHVIVVHSRSGLSAIRVSRLRPKAMILAFTPDIKVARRLKICWGVTPISLEEGASDLNDLVSILERKCRELGVKGNVVIVAGDPKMESGRTNLLKLHSID</sequence>
<evidence type="ECO:0000259" key="15">
    <source>
        <dbReference type="Pfam" id="PF02887"/>
    </source>
</evidence>
<evidence type="ECO:0000313" key="23">
    <source>
        <dbReference type="Proteomes" id="UP000056255"/>
    </source>
</evidence>
<reference evidence="24 25" key="2">
    <citation type="journal article" date="2015" name="Genome Announc.">
        <title>Complete Genome Sequences of Evolved Arsenate-Resistant Metallosphaera sedula Strains.</title>
        <authorList>
            <person name="Ai C."/>
            <person name="McCarthy S."/>
            <person name="Schackwitz W."/>
            <person name="Martin J."/>
            <person name="Lipzen A."/>
            <person name="Blum P."/>
        </authorList>
    </citation>
    <scope>NUCLEOTIDE SEQUENCE [LARGE SCALE GENOMIC DNA]</scope>
    <source>
        <strain evidence="19 25">ARS120-1</strain>
        <strain evidence="20 24">ARS120-2</strain>
        <strain evidence="17 27">ARS50-1</strain>
        <strain evidence="18 26">ARS50-2</strain>
    </source>
</reference>
<dbReference type="InterPro" id="IPR015795">
    <property type="entry name" value="Pyrv_Knase_C"/>
</dbReference>
<dbReference type="PATRIC" id="fig|43687.5.peg.1534"/>
<dbReference type="SUPFAM" id="SSF51621">
    <property type="entry name" value="Phosphoenolpyruvate/pyruvate domain"/>
    <property type="match status" value="1"/>
</dbReference>
<evidence type="ECO:0000256" key="8">
    <source>
        <dbReference type="ARBA" id="ARBA00022840"/>
    </source>
</evidence>
<keyword evidence="4 13" id="KW-0808">Transferase</keyword>
<dbReference type="InterPro" id="IPR001697">
    <property type="entry name" value="Pyr_Knase"/>
</dbReference>
<keyword evidence="6" id="KW-0547">Nucleotide-binding</keyword>
<evidence type="ECO:0000313" key="16">
    <source>
        <dbReference type="EMBL" id="AIM27554.1"/>
    </source>
</evidence>
<dbReference type="EMBL" id="CP008822">
    <property type="protein sequence ID" value="AIM27554.1"/>
    <property type="molecule type" value="Genomic_DNA"/>
</dbReference>
<dbReference type="Gene3D" id="3.20.20.60">
    <property type="entry name" value="Phosphoenolpyruvate-binding domains"/>
    <property type="match status" value="1"/>
</dbReference>
<dbReference type="InterPro" id="IPR015793">
    <property type="entry name" value="Pyrv_Knase_brl"/>
</dbReference>
<dbReference type="GeneID" id="91755913"/>
<evidence type="ECO:0000313" key="27">
    <source>
        <dbReference type="Proteomes" id="UP000068832"/>
    </source>
</evidence>
<feature type="domain" description="Pyruvate kinase barrel" evidence="14">
    <location>
        <begin position="3"/>
        <end position="304"/>
    </location>
</feature>
<evidence type="ECO:0000313" key="26">
    <source>
        <dbReference type="Proteomes" id="UP000062475"/>
    </source>
</evidence>
<dbReference type="PRINTS" id="PR01050">
    <property type="entry name" value="PYRUVTKNASE"/>
</dbReference>
<dbReference type="EMBL" id="CP012172">
    <property type="protein sequence ID" value="AKV74416.1"/>
    <property type="molecule type" value="Genomic_DNA"/>
</dbReference>
<dbReference type="InterPro" id="IPR011037">
    <property type="entry name" value="Pyrv_Knase-like_insert_dom_sf"/>
</dbReference>
<evidence type="ECO:0000256" key="10">
    <source>
        <dbReference type="ARBA" id="ARBA00023152"/>
    </source>
</evidence>
<evidence type="ECO:0000256" key="2">
    <source>
        <dbReference type="ARBA" id="ARBA00008663"/>
    </source>
</evidence>
<evidence type="ECO:0000313" key="22">
    <source>
        <dbReference type="Proteomes" id="UP000029084"/>
    </source>
</evidence>
<keyword evidence="11 16" id="KW-0670">Pyruvate</keyword>
<dbReference type="InterPro" id="IPR018209">
    <property type="entry name" value="Pyrv_Knase_AS"/>
</dbReference>
<dbReference type="AlphaFoldDB" id="A0A088E543"/>
<dbReference type="Proteomes" id="UP000061362">
    <property type="component" value="Chromosome"/>
</dbReference>
<dbReference type="GO" id="GO:0000287">
    <property type="term" value="F:magnesium ion binding"/>
    <property type="evidence" value="ECO:0007669"/>
    <property type="project" value="UniProtKB-UniRule"/>
</dbReference>
<evidence type="ECO:0000256" key="12">
    <source>
        <dbReference type="NCBIfam" id="TIGR01064"/>
    </source>
</evidence>
<dbReference type="EMBL" id="CP012174">
    <property type="protein sequence ID" value="AKV78907.1"/>
    <property type="molecule type" value="Genomic_DNA"/>
</dbReference>
<protein>
    <recommendedName>
        <fullName evidence="3 12">Pyruvate kinase</fullName>
        <ecNumber evidence="3 12">2.7.1.40</ecNumber>
    </recommendedName>
</protein>
<evidence type="ECO:0000256" key="7">
    <source>
        <dbReference type="ARBA" id="ARBA00022777"/>
    </source>
</evidence>
<dbReference type="PANTHER" id="PTHR11817">
    <property type="entry name" value="PYRUVATE KINASE"/>
    <property type="match status" value="1"/>
</dbReference>
<evidence type="ECO:0000256" key="5">
    <source>
        <dbReference type="ARBA" id="ARBA00022723"/>
    </source>
</evidence>
<dbReference type="InterPro" id="IPR015806">
    <property type="entry name" value="Pyrv_Knase_insert_dom_sf"/>
</dbReference>
<organism evidence="16 22">
    <name type="scientific">Metallosphaera sedula</name>
    <dbReference type="NCBI Taxonomy" id="43687"/>
    <lineage>
        <taxon>Archaea</taxon>
        <taxon>Thermoproteota</taxon>
        <taxon>Thermoprotei</taxon>
        <taxon>Sulfolobales</taxon>
        <taxon>Sulfolobaceae</taxon>
        <taxon>Metallosphaera</taxon>
    </lineage>
</organism>
<feature type="domain" description="Pyruvate kinase C-terminal" evidence="15">
    <location>
        <begin position="331"/>
        <end position="442"/>
    </location>
</feature>
<dbReference type="EMBL" id="CP012173">
    <property type="protein sequence ID" value="AKV76655.1"/>
    <property type="molecule type" value="Genomic_DNA"/>
</dbReference>
<keyword evidence="9 13" id="KW-0460">Magnesium</keyword>
<proteinExistence type="inferred from homology"/>
<evidence type="ECO:0000256" key="1">
    <source>
        <dbReference type="ARBA" id="ARBA00004997"/>
    </source>
</evidence>
<dbReference type="Pfam" id="PF00224">
    <property type="entry name" value="PK"/>
    <property type="match status" value="1"/>
</dbReference>
<dbReference type="UniPathway" id="UPA00109">
    <property type="reaction ID" value="UER00188"/>
</dbReference>
<reference evidence="16 22" key="1">
    <citation type="journal article" date="2014" name="J. Bacteriol.">
        <title>Role of an Archaeal PitA Transporter in the Copper and Arsenic Resistance of Metallosphaera sedula, an Extreme Thermoacidophile.</title>
        <authorList>
            <person name="McCarthy S."/>
            <person name="Ai C."/>
            <person name="Wheaton G."/>
            <person name="Tevatia R."/>
            <person name="Eckrich V."/>
            <person name="Kelly R."/>
            <person name="Blum P."/>
        </authorList>
    </citation>
    <scope>NUCLEOTIDE SEQUENCE [LARGE SCALE GENOMIC DNA]</scope>
    <source>
        <strain evidence="16 22">CuR1</strain>
    </source>
</reference>
<accession>A0A088E543</accession>
<evidence type="ECO:0000256" key="13">
    <source>
        <dbReference type="RuleBase" id="RU000504"/>
    </source>
</evidence>
<keyword evidence="8" id="KW-0067">ATP-binding</keyword>
<evidence type="ECO:0000256" key="6">
    <source>
        <dbReference type="ARBA" id="ARBA00022741"/>
    </source>
</evidence>
<evidence type="ECO:0000313" key="18">
    <source>
        <dbReference type="EMBL" id="AKV76655.1"/>
    </source>
</evidence>
<dbReference type="Proteomes" id="UP000068832">
    <property type="component" value="Chromosome"/>
</dbReference>
<dbReference type="GO" id="GO:0004743">
    <property type="term" value="F:pyruvate kinase activity"/>
    <property type="evidence" value="ECO:0007669"/>
    <property type="project" value="UniProtKB-UniRule"/>
</dbReference>
<keyword evidence="5" id="KW-0479">Metal-binding</keyword>
<dbReference type="NCBIfam" id="TIGR01064">
    <property type="entry name" value="pyruv_kin"/>
    <property type="match status" value="1"/>
</dbReference>
<evidence type="ECO:0000313" key="20">
    <source>
        <dbReference type="EMBL" id="AKV81152.1"/>
    </source>
</evidence>
<dbReference type="EMBL" id="CP012175">
    <property type="protein sequence ID" value="AKV81152.1"/>
    <property type="molecule type" value="Genomic_DNA"/>
</dbReference>
<dbReference type="Proteomes" id="UP000056255">
    <property type="component" value="Chromosome"/>
</dbReference>
<evidence type="ECO:0000259" key="14">
    <source>
        <dbReference type="Pfam" id="PF00224"/>
    </source>
</evidence>
<dbReference type="RefSeq" id="WP_012021357.1">
    <property type="nucleotide sequence ID" value="NZ_CP008822.1"/>
</dbReference>
<evidence type="ECO:0000313" key="19">
    <source>
        <dbReference type="EMBL" id="AKV78907.1"/>
    </source>
</evidence>
<comment type="catalytic activity">
    <reaction evidence="13">
        <text>pyruvate + ATP = phosphoenolpyruvate + ADP + H(+)</text>
        <dbReference type="Rhea" id="RHEA:18157"/>
        <dbReference type="ChEBI" id="CHEBI:15361"/>
        <dbReference type="ChEBI" id="CHEBI:15378"/>
        <dbReference type="ChEBI" id="CHEBI:30616"/>
        <dbReference type="ChEBI" id="CHEBI:58702"/>
        <dbReference type="ChEBI" id="CHEBI:456216"/>
        <dbReference type="EC" id="2.7.1.40"/>
    </reaction>
</comment>
<dbReference type="SUPFAM" id="SSF52935">
    <property type="entry name" value="PK C-terminal domain-like"/>
    <property type="match status" value="1"/>
</dbReference>
<reference evidence="21 23" key="3">
    <citation type="submission" date="2015-07" db="EMBL/GenBank/DDBJ databases">
        <title>Physiological, transcriptional responses and genome re-sequencing of acid resistant extremely thermoacidophilic Metallosphaera sedula SARC-M1.</title>
        <authorList>
            <person name="Ai C."/>
            <person name="McCarthy S."/>
            <person name="Eckrich V."/>
            <person name="Rudrappa D."/>
            <person name="Qiu G."/>
            <person name="Blum P."/>
        </authorList>
    </citation>
    <scope>NUCLEOTIDE SEQUENCE [LARGE SCALE GENOMIC DNA]</scope>
    <source>
        <strain evidence="21 23">SARC-M1</strain>
    </source>
</reference>
<comment type="similarity">
    <text evidence="2 13">Belongs to the pyruvate kinase family.</text>
</comment>
<evidence type="ECO:0000256" key="11">
    <source>
        <dbReference type="ARBA" id="ARBA00023317"/>
    </source>
</evidence>
<evidence type="ECO:0000256" key="4">
    <source>
        <dbReference type="ARBA" id="ARBA00022679"/>
    </source>
</evidence>
<dbReference type="InterPro" id="IPR015813">
    <property type="entry name" value="Pyrv/PenolPyrv_kinase-like_dom"/>
</dbReference>
<dbReference type="EMBL" id="CP012176">
    <property type="protein sequence ID" value="AKV83390.1"/>
    <property type="molecule type" value="Genomic_DNA"/>
</dbReference>
<dbReference type="InterPro" id="IPR036918">
    <property type="entry name" value="Pyrv_Knase_C_sf"/>
</dbReference>
<dbReference type="Proteomes" id="UP000062398">
    <property type="component" value="Chromosome"/>
</dbReference>
<keyword evidence="7 13" id="KW-0418">Kinase</keyword>
<dbReference type="PROSITE" id="PS00110">
    <property type="entry name" value="PYRUVATE_KINASE"/>
    <property type="match status" value="1"/>
</dbReference>
<dbReference type="Gene3D" id="2.40.33.10">
    <property type="entry name" value="PK beta-barrel domain-like"/>
    <property type="match status" value="1"/>
</dbReference>
<comment type="pathway">
    <text evidence="1 13">Carbohydrate degradation; glycolysis; pyruvate from D-glyceraldehyde 3-phosphate: step 5/5.</text>
</comment>
<dbReference type="GO" id="GO:0005524">
    <property type="term" value="F:ATP binding"/>
    <property type="evidence" value="ECO:0007669"/>
    <property type="project" value="UniProtKB-KW"/>
</dbReference>
<dbReference type="Proteomes" id="UP000062475">
    <property type="component" value="Chromosome"/>
</dbReference>
<dbReference type="EC" id="2.7.1.40" evidence="3 12"/>
<dbReference type="Pfam" id="PF02887">
    <property type="entry name" value="PK_C"/>
    <property type="match status" value="1"/>
</dbReference>
<dbReference type="Gene3D" id="3.40.1380.20">
    <property type="entry name" value="Pyruvate kinase, C-terminal domain"/>
    <property type="match status" value="1"/>
</dbReference>
<evidence type="ECO:0000256" key="3">
    <source>
        <dbReference type="ARBA" id="ARBA00012142"/>
    </source>
</evidence>
<dbReference type="GO" id="GO:0016301">
    <property type="term" value="F:kinase activity"/>
    <property type="evidence" value="ECO:0007669"/>
    <property type="project" value="UniProtKB-KW"/>
</dbReference>
<gene>
    <name evidence="16" type="ORF">HA72_1412</name>
    <name evidence="17" type="ORF">MsedA_1431</name>
    <name evidence="18" type="ORF">MsedB_1433</name>
    <name evidence="19" type="ORF">MsedC_1431</name>
    <name evidence="20" type="ORF">MsedD_1432</name>
    <name evidence="21" type="ORF">MsedE_1437</name>
</gene>
<evidence type="ECO:0000256" key="9">
    <source>
        <dbReference type="ARBA" id="ARBA00022842"/>
    </source>
</evidence>
<evidence type="ECO:0000313" key="21">
    <source>
        <dbReference type="EMBL" id="AKV83390.1"/>
    </source>
</evidence>
<name>A0A088E543_9CREN</name>
<dbReference type="OrthoDB" id="56298at2157"/>
<dbReference type="InterPro" id="IPR040442">
    <property type="entry name" value="Pyrv_kinase-like_dom_sf"/>
</dbReference>
<evidence type="ECO:0000313" key="25">
    <source>
        <dbReference type="Proteomes" id="UP000062398"/>
    </source>
</evidence>